<keyword evidence="2" id="KW-0328">Glycosyltransferase</keyword>
<evidence type="ECO:0000256" key="2">
    <source>
        <dbReference type="ARBA" id="ARBA00022676"/>
    </source>
</evidence>
<dbReference type="Gene3D" id="3.90.550.10">
    <property type="entry name" value="Spore Coat Polysaccharide Biosynthesis Protein SpsA, Chain A"/>
    <property type="match status" value="1"/>
</dbReference>
<evidence type="ECO:0000313" key="5">
    <source>
        <dbReference type="EMBL" id="SNR66384.1"/>
    </source>
</evidence>
<dbReference type="PANTHER" id="PTHR43685:SF5">
    <property type="entry name" value="GLYCOSYLTRANSFERASE EPSE-RELATED"/>
    <property type="match status" value="1"/>
</dbReference>
<evidence type="ECO:0000256" key="1">
    <source>
        <dbReference type="ARBA" id="ARBA00006739"/>
    </source>
</evidence>
<sequence length="301" mass="32337">MTVTILLATRNGARFLPRQLESYGEQTLADWRVLASDDGSDDATPAILERFRRDNPGRVRLVQGPRTGAADNFLSLIRQAPEADHTAFSDQDDLWLPGKIARAAALLSDPPADRPALYASRVTICDAGLRPAGLSPAPTRPPGFRNALVQNILYGHSIVLNRAATALLRQAAGRGPRVVMHDWWAYQIVTGAGGRIVFDDESHVLYRQHGGNQIGAGPDVTGRLTRLRARRQAGWMTATLAALTQAADLLSPDHRALLDRIAQARAGGRAAFAAACLREGLYRQGPGGRLAPALAALAGRL</sequence>
<feature type="domain" description="Glycosyltransferase 2-like" evidence="4">
    <location>
        <begin position="5"/>
        <end position="113"/>
    </location>
</feature>
<dbReference type="InterPro" id="IPR050834">
    <property type="entry name" value="Glycosyltransf_2"/>
</dbReference>
<evidence type="ECO:0000313" key="6">
    <source>
        <dbReference type="Proteomes" id="UP000198409"/>
    </source>
</evidence>
<dbReference type="Proteomes" id="UP000198409">
    <property type="component" value="Unassembled WGS sequence"/>
</dbReference>
<proteinExistence type="inferred from homology"/>
<dbReference type="EMBL" id="FZNM01000015">
    <property type="protein sequence ID" value="SNR66384.1"/>
    <property type="molecule type" value="Genomic_DNA"/>
</dbReference>
<gene>
    <name evidence="5" type="ORF">SAMN06265378_1156</name>
</gene>
<dbReference type="AlphaFoldDB" id="A0A238Y722"/>
<dbReference type="PANTHER" id="PTHR43685">
    <property type="entry name" value="GLYCOSYLTRANSFERASE"/>
    <property type="match status" value="1"/>
</dbReference>
<keyword evidence="3 5" id="KW-0808">Transferase</keyword>
<dbReference type="GO" id="GO:0016757">
    <property type="term" value="F:glycosyltransferase activity"/>
    <property type="evidence" value="ECO:0007669"/>
    <property type="project" value="UniProtKB-KW"/>
</dbReference>
<evidence type="ECO:0000256" key="3">
    <source>
        <dbReference type="ARBA" id="ARBA00022679"/>
    </source>
</evidence>
<dbReference type="CDD" id="cd04196">
    <property type="entry name" value="GT_2_like_d"/>
    <property type="match status" value="1"/>
</dbReference>
<organism evidence="5 6">
    <name type="scientific">Paracoccus sediminis</name>
    <dbReference type="NCBI Taxonomy" id="1214787"/>
    <lineage>
        <taxon>Bacteria</taxon>
        <taxon>Pseudomonadati</taxon>
        <taxon>Pseudomonadota</taxon>
        <taxon>Alphaproteobacteria</taxon>
        <taxon>Rhodobacterales</taxon>
        <taxon>Paracoccaceae</taxon>
        <taxon>Paracoccus</taxon>
    </lineage>
</organism>
<reference evidence="6" key="1">
    <citation type="submission" date="2017-06" db="EMBL/GenBank/DDBJ databases">
        <authorList>
            <person name="Varghese N."/>
            <person name="Submissions S."/>
        </authorList>
    </citation>
    <scope>NUCLEOTIDE SEQUENCE [LARGE SCALE GENOMIC DNA]</scope>
    <source>
        <strain evidence="6">DSM 26170</strain>
    </source>
</reference>
<protein>
    <submittedName>
        <fullName evidence="5">Glycosyl transferase family 2</fullName>
    </submittedName>
</protein>
<dbReference type="InterPro" id="IPR001173">
    <property type="entry name" value="Glyco_trans_2-like"/>
</dbReference>
<dbReference type="SUPFAM" id="SSF53448">
    <property type="entry name" value="Nucleotide-diphospho-sugar transferases"/>
    <property type="match status" value="1"/>
</dbReference>
<name>A0A238Y722_9RHOB</name>
<accession>A0A238Y722</accession>
<evidence type="ECO:0000259" key="4">
    <source>
        <dbReference type="Pfam" id="PF00535"/>
    </source>
</evidence>
<comment type="similarity">
    <text evidence="1">Belongs to the glycosyltransferase 2 family.</text>
</comment>
<dbReference type="Pfam" id="PF00535">
    <property type="entry name" value="Glycos_transf_2"/>
    <property type="match status" value="1"/>
</dbReference>
<dbReference type="RefSeq" id="WP_089389095.1">
    <property type="nucleotide sequence ID" value="NZ_FZNM01000015.1"/>
</dbReference>
<dbReference type="InterPro" id="IPR029044">
    <property type="entry name" value="Nucleotide-diphossugar_trans"/>
</dbReference>